<dbReference type="PANTHER" id="PTHR36441">
    <property type="entry name" value="HYPOTHETICAL CYTOSOLIC PROTEIN"/>
    <property type="match status" value="1"/>
</dbReference>
<keyword evidence="2" id="KW-1185">Reference proteome</keyword>
<protein>
    <recommendedName>
        <fullName evidence="3">DUF503 domain-containing protein</fullName>
    </recommendedName>
</protein>
<dbReference type="Proteomes" id="UP000031433">
    <property type="component" value="Unassembled WGS sequence"/>
</dbReference>
<organism evidence="1 2">
    <name type="scientific">Geobacter soli</name>
    <dbReference type="NCBI Taxonomy" id="1510391"/>
    <lineage>
        <taxon>Bacteria</taxon>
        <taxon>Pseudomonadati</taxon>
        <taxon>Thermodesulfobacteriota</taxon>
        <taxon>Desulfuromonadia</taxon>
        <taxon>Geobacterales</taxon>
        <taxon>Geobacteraceae</taxon>
        <taxon>Geobacter</taxon>
    </lineage>
</organism>
<dbReference type="InterPro" id="IPR036746">
    <property type="entry name" value="TT1725-like_sf"/>
</dbReference>
<comment type="caution">
    <text evidence="1">The sequence shown here is derived from an EMBL/GenBank/DDBJ whole genome shotgun (WGS) entry which is preliminary data.</text>
</comment>
<dbReference type="Pfam" id="PF04456">
    <property type="entry name" value="DUF503"/>
    <property type="match status" value="1"/>
</dbReference>
<reference evidence="1 2" key="1">
    <citation type="submission" date="2015-01" db="EMBL/GenBank/DDBJ databases">
        <title>Genome sequence of the anaerobic bacterium Geobacter soli GSS01, a dissimilatory Fe(III) reducer from soil.</title>
        <authorList>
            <person name="Yang G."/>
            <person name="Zhou S."/>
        </authorList>
    </citation>
    <scope>NUCLEOTIDE SEQUENCE [LARGE SCALE GENOMIC DNA]</scope>
    <source>
        <strain evidence="1 2">GSS01</strain>
    </source>
</reference>
<evidence type="ECO:0008006" key="3">
    <source>
        <dbReference type="Google" id="ProtNLM"/>
    </source>
</evidence>
<dbReference type="EMBL" id="JXBL01000001">
    <property type="protein sequence ID" value="KIE42796.1"/>
    <property type="molecule type" value="Genomic_DNA"/>
</dbReference>
<dbReference type="PANTHER" id="PTHR36441:SF1">
    <property type="entry name" value="DUF503 DOMAIN-CONTAINING PROTEIN"/>
    <property type="match status" value="1"/>
</dbReference>
<sequence length="93" mass="10458">MFVHSLCLHLHLPSHSLKGKRGIVKSILARARQDFNVSTAEVDLQDVPDESVLAFATVTADRSPGRHLLERLEDRIAEERPDVTIVAAEFEER</sequence>
<dbReference type="AlphaFoldDB" id="A0A0C1QX98"/>
<evidence type="ECO:0000313" key="1">
    <source>
        <dbReference type="EMBL" id="KIE42796.1"/>
    </source>
</evidence>
<gene>
    <name evidence="1" type="ORF">SE37_09190</name>
</gene>
<evidence type="ECO:0000313" key="2">
    <source>
        <dbReference type="Proteomes" id="UP000031433"/>
    </source>
</evidence>
<dbReference type="Gene3D" id="3.30.70.1120">
    <property type="entry name" value="TT1725-like"/>
    <property type="match status" value="1"/>
</dbReference>
<proteinExistence type="predicted"/>
<name>A0A0C1QX98_9BACT</name>
<accession>A0A0C1QX98</accession>
<dbReference type="RefSeq" id="WP_039645684.1">
    <property type="nucleotide sequence ID" value="NZ_JXBL01000001.1"/>
</dbReference>
<dbReference type="InterPro" id="IPR007546">
    <property type="entry name" value="DUF503"/>
</dbReference>
<dbReference type="SUPFAM" id="SSF103007">
    <property type="entry name" value="Hypothetical protein TT1725"/>
    <property type="match status" value="1"/>
</dbReference>